<comment type="caution">
    <text evidence="1">The sequence shown here is derived from an EMBL/GenBank/DDBJ whole genome shotgun (WGS) entry which is preliminary data.</text>
</comment>
<keyword evidence="2" id="KW-1185">Reference proteome</keyword>
<organism evidence="1 2">
    <name type="scientific">Dendrolimus kikuchii</name>
    <dbReference type="NCBI Taxonomy" id="765133"/>
    <lineage>
        <taxon>Eukaryota</taxon>
        <taxon>Metazoa</taxon>
        <taxon>Ecdysozoa</taxon>
        <taxon>Arthropoda</taxon>
        <taxon>Hexapoda</taxon>
        <taxon>Insecta</taxon>
        <taxon>Pterygota</taxon>
        <taxon>Neoptera</taxon>
        <taxon>Endopterygota</taxon>
        <taxon>Lepidoptera</taxon>
        <taxon>Glossata</taxon>
        <taxon>Ditrysia</taxon>
        <taxon>Bombycoidea</taxon>
        <taxon>Lasiocampidae</taxon>
        <taxon>Dendrolimus</taxon>
    </lineage>
</organism>
<gene>
    <name evidence="1" type="ORF">K1T71_012124</name>
</gene>
<protein>
    <submittedName>
        <fullName evidence="1">Uncharacterized protein</fullName>
    </submittedName>
</protein>
<proteinExistence type="predicted"/>
<dbReference type="EMBL" id="CM034408">
    <property type="protein sequence ID" value="KAJ0172151.1"/>
    <property type="molecule type" value="Genomic_DNA"/>
</dbReference>
<sequence length="504" mass="55991">MTLSIIFCVFLVLSSGIEANEHLSLLKHKSVNKTLGPDDATYCQLIDPKGNIAYDGFGRCNLVIERVSMDHRGRWTMAVGLPERIRLLEMDLNINIIEEEYKPVVNTSVAREAPEVIISCTVSSLSPITACKFRDPSGKVLIAAPGISEDRFVYHGYTDDGLYPPYTNQCGFRITDPITSDLGLWRCAMESADGIYYGFLSVLCPVRLQDPEVLAMVTTVPTLTAERTAISVQEGDSVTMSCYIQAPIRYCYFRRQNGTIFNVSPGMSTPTMEYVGAGFESGECGVRFHNLLPTDAGTWNCAVGLHNDTAVEQRVSFTVAINPLMTVRHYDAQPSDALILDAVVTAEGRLDYCRFIRMDGFGFTSRNVPEGYGFLGSPDAKICSLIIYERTIINLHPWTVAAKIIGRDDEIVRTTTDNLLWFPPSDDVNSGYYSGWYLWLLIALMVVAFVLVIAACGPKKNRKWTFARAAVLRNSLRNSLRKEPLPPQAPFTPNDAAQNQQQNV</sequence>
<evidence type="ECO:0000313" key="1">
    <source>
        <dbReference type="EMBL" id="KAJ0172151.1"/>
    </source>
</evidence>
<reference evidence="1 2" key="1">
    <citation type="journal article" date="2021" name="Front. Genet.">
        <title>Chromosome-Level Genome Assembly Reveals Significant Gene Expansion in the Toll and IMD Signaling Pathways of Dendrolimus kikuchii.</title>
        <authorList>
            <person name="Zhou J."/>
            <person name="Wu P."/>
            <person name="Xiong Z."/>
            <person name="Liu N."/>
            <person name="Zhao N."/>
            <person name="Ji M."/>
            <person name="Qiu Y."/>
            <person name="Yang B."/>
        </authorList>
    </citation>
    <scope>NUCLEOTIDE SEQUENCE [LARGE SCALE GENOMIC DNA]</scope>
    <source>
        <strain evidence="1">Ann1</strain>
    </source>
</reference>
<evidence type="ECO:0000313" key="2">
    <source>
        <dbReference type="Proteomes" id="UP000824533"/>
    </source>
</evidence>
<dbReference type="Proteomes" id="UP000824533">
    <property type="component" value="Linkage Group LG22"/>
</dbReference>
<accession>A0ACC1CKR7</accession>
<name>A0ACC1CKR7_9NEOP</name>